<dbReference type="GO" id="GO:0003677">
    <property type="term" value="F:DNA binding"/>
    <property type="evidence" value="ECO:0007669"/>
    <property type="project" value="UniProtKB-KW"/>
</dbReference>
<feature type="compositionally biased region" description="Basic and acidic residues" evidence="6">
    <location>
        <begin position="399"/>
        <end position="410"/>
    </location>
</feature>
<feature type="compositionally biased region" description="Low complexity" evidence="6">
    <location>
        <begin position="224"/>
        <end position="233"/>
    </location>
</feature>
<evidence type="ECO:0000256" key="4">
    <source>
        <dbReference type="ARBA" id="ARBA00023163"/>
    </source>
</evidence>
<feature type="compositionally biased region" description="Basic residues" evidence="6">
    <location>
        <begin position="411"/>
        <end position="420"/>
    </location>
</feature>
<proteinExistence type="predicted"/>
<organism evidence="8 9">
    <name type="scientific">Eucalyptus globulus</name>
    <name type="common">Tasmanian blue gum</name>
    <dbReference type="NCBI Taxonomy" id="34317"/>
    <lineage>
        <taxon>Eukaryota</taxon>
        <taxon>Viridiplantae</taxon>
        <taxon>Streptophyta</taxon>
        <taxon>Embryophyta</taxon>
        <taxon>Tracheophyta</taxon>
        <taxon>Spermatophyta</taxon>
        <taxon>Magnoliopsida</taxon>
        <taxon>eudicotyledons</taxon>
        <taxon>Gunneridae</taxon>
        <taxon>Pentapetalae</taxon>
        <taxon>rosids</taxon>
        <taxon>malvids</taxon>
        <taxon>Myrtales</taxon>
        <taxon>Myrtaceae</taxon>
        <taxon>Myrtoideae</taxon>
        <taxon>Eucalypteae</taxon>
        <taxon>Eucalyptus</taxon>
    </lineage>
</organism>
<name>A0ABD3LIQ8_EUCGL</name>
<evidence type="ECO:0000256" key="5">
    <source>
        <dbReference type="ARBA" id="ARBA00023242"/>
    </source>
</evidence>
<evidence type="ECO:0000259" key="7">
    <source>
        <dbReference type="PROSITE" id="PS51369"/>
    </source>
</evidence>
<keyword evidence="2" id="KW-0805">Transcription regulation</keyword>
<evidence type="ECO:0000256" key="6">
    <source>
        <dbReference type="SAM" id="MobiDB-lite"/>
    </source>
</evidence>
<feature type="compositionally biased region" description="Basic and acidic residues" evidence="6">
    <location>
        <begin position="77"/>
        <end position="89"/>
    </location>
</feature>
<keyword evidence="9" id="KW-1185">Reference proteome</keyword>
<sequence>MDDDHGFRRPNFPLQLLERSNDHHHQPPPPPPSSAPSYASLAISGGGGGGEPSTGRPNSNHLQAPDLPKKPLPKRTSTKDRHTKVDGRGRRIRMPAQCAARVFQLTRELGHKTDGETIEWLLQQAEPAVIAATGTGTIPANFTSLNISLRSSGSSMSAPSHFRSGYFSPASTSFAAASPHLRSMMLHGVSQWERSMAAAVDEPVTASQHRILFPGVGLSSDNSFNANSSAMSEAKQELRDTDAPAVAEEEGEEASLGRKRRPEQPEFSNQNMMMGNYLLQPPGAVAGSSSSAGSPTTFWMMPNSSSQVISGDPLWTLPSGASNSNASMYRGSISSGLHLMNFPIPMTLLSSQQLGPGISGSGGVTVADSHLGMLAALNTFRPGGGGSESQASGSHPHHHGGDQDGRDTASHHSHHHHHQH</sequence>
<dbReference type="InterPro" id="IPR005333">
    <property type="entry name" value="Transcription_factor_TCP"/>
</dbReference>
<evidence type="ECO:0000256" key="1">
    <source>
        <dbReference type="ARBA" id="ARBA00004123"/>
    </source>
</evidence>
<evidence type="ECO:0000256" key="3">
    <source>
        <dbReference type="ARBA" id="ARBA00023125"/>
    </source>
</evidence>
<feature type="region of interest" description="Disordered" evidence="6">
    <location>
        <begin position="378"/>
        <end position="420"/>
    </location>
</feature>
<feature type="region of interest" description="Disordered" evidence="6">
    <location>
        <begin position="1"/>
        <end position="92"/>
    </location>
</feature>
<accession>A0ABD3LIQ8</accession>
<keyword evidence="4" id="KW-0804">Transcription</keyword>
<gene>
    <name evidence="8" type="ORF">ACJRO7_012459</name>
</gene>
<evidence type="ECO:0000313" key="9">
    <source>
        <dbReference type="Proteomes" id="UP001634007"/>
    </source>
</evidence>
<reference evidence="8 9" key="1">
    <citation type="submission" date="2024-11" db="EMBL/GenBank/DDBJ databases">
        <title>Chromosome-level genome assembly of Eucalyptus globulus Labill. provides insights into its genome evolution.</title>
        <authorList>
            <person name="Li X."/>
        </authorList>
    </citation>
    <scope>NUCLEOTIDE SEQUENCE [LARGE SCALE GENOMIC DNA]</scope>
    <source>
        <strain evidence="8">CL2024</strain>
        <tissue evidence="8">Fresh tender leaves</tissue>
    </source>
</reference>
<dbReference type="Pfam" id="PF03634">
    <property type="entry name" value="TCP"/>
    <property type="match status" value="1"/>
</dbReference>
<evidence type="ECO:0000313" key="8">
    <source>
        <dbReference type="EMBL" id="KAL3751629.1"/>
    </source>
</evidence>
<dbReference type="GO" id="GO:0005634">
    <property type="term" value="C:nucleus"/>
    <property type="evidence" value="ECO:0007669"/>
    <property type="project" value="UniProtKB-SubCell"/>
</dbReference>
<dbReference type="InterPro" id="IPR017887">
    <property type="entry name" value="TF_TCP_subgr"/>
</dbReference>
<comment type="caution">
    <text evidence="8">The sequence shown here is derived from an EMBL/GenBank/DDBJ whole genome shotgun (WGS) entry which is preliminary data.</text>
</comment>
<dbReference type="PROSITE" id="PS51369">
    <property type="entry name" value="TCP"/>
    <property type="match status" value="1"/>
</dbReference>
<protein>
    <recommendedName>
        <fullName evidence="7">TCP domain-containing protein</fullName>
    </recommendedName>
</protein>
<feature type="region of interest" description="Disordered" evidence="6">
    <location>
        <begin position="224"/>
        <end position="268"/>
    </location>
</feature>
<dbReference type="EMBL" id="JBJKBG010000002">
    <property type="protein sequence ID" value="KAL3751629.1"/>
    <property type="molecule type" value="Genomic_DNA"/>
</dbReference>
<feature type="domain" description="TCP" evidence="7">
    <location>
        <begin position="78"/>
        <end position="132"/>
    </location>
</feature>
<keyword evidence="3" id="KW-0238">DNA-binding</keyword>
<keyword evidence="5" id="KW-0539">Nucleus</keyword>
<evidence type="ECO:0000256" key="2">
    <source>
        <dbReference type="ARBA" id="ARBA00023015"/>
    </source>
</evidence>
<dbReference type="PANTHER" id="PTHR31072">
    <property type="entry name" value="TRANSCRIPTION FACTOR TCP4-RELATED"/>
    <property type="match status" value="1"/>
</dbReference>
<dbReference type="PANTHER" id="PTHR31072:SF170">
    <property type="entry name" value="TRANSCRIPTION FACTOR TCP15-RELATED"/>
    <property type="match status" value="1"/>
</dbReference>
<comment type="subcellular location">
    <subcellularLocation>
        <location evidence="1">Nucleus</location>
    </subcellularLocation>
</comment>
<dbReference type="Proteomes" id="UP001634007">
    <property type="component" value="Unassembled WGS sequence"/>
</dbReference>
<dbReference type="AlphaFoldDB" id="A0ABD3LIQ8"/>